<dbReference type="STRING" id="463040.CAL15_17900"/>
<dbReference type="Pfam" id="PF00116">
    <property type="entry name" value="COX2"/>
    <property type="match status" value="1"/>
</dbReference>
<keyword evidence="6" id="KW-0249">Electron transport</keyword>
<evidence type="ECO:0000256" key="3">
    <source>
        <dbReference type="ARBA" id="ARBA00007866"/>
    </source>
</evidence>
<organism evidence="12 13">
    <name type="scientific">Bordetella genomosp. 13</name>
    <dbReference type="NCBI Taxonomy" id="463040"/>
    <lineage>
        <taxon>Bacteria</taxon>
        <taxon>Pseudomonadati</taxon>
        <taxon>Pseudomonadota</taxon>
        <taxon>Betaproteobacteria</taxon>
        <taxon>Burkholderiales</taxon>
        <taxon>Alcaligenaceae</taxon>
        <taxon>Bordetella</taxon>
    </lineage>
</organism>
<dbReference type="GO" id="GO:0005507">
    <property type="term" value="F:copper ion binding"/>
    <property type="evidence" value="ECO:0007669"/>
    <property type="project" value="InterPro"/>
</dbReference>
<keyword evidence="10" id="KW-1133">Transmembrane helix</keyword>
<feature type="transmembrane region" description="Helical" evidence="10">
    <location>
        <begin position="51"/>
        <end position="77"/>
    </location>
</feature>
<reference evidence="12 13" key="1">
    <citation type="submission" date="2017-05" db="EMBL/GenBank/DDBJ databases">
        <title>Complete and WGS of Bordetella genogroups.</title>
        <authorList>
            <person name="Spilker T."/>
            <person name="LiPuma J."/>
        </authorList>
    </citation>
    <scope>NUCLEOTIDE SEQUENCE [LARGE SCALE GENOMIC DNA]</scope>
    <source>
        <strain evidence="12 13">AU7206</strain>
    </source>
</reference>
<evidence type="ECO:0000313" key="13">
    <source>
        <dbReference type="Proteomes" id="UP000194161"/>
    </source>
</evidence>
<feature type="domain" description="Cytochrome oxidase subunit II copper A binding" evidence="11">
    <location>
        <begin position="124"/>
        <end position="239"/>
    </location>
</feature>
<keyword evidence="8 10" id="KW-0472">Membrane</keyword>
<dbReference type="InterPro" id="IPR002429">
    <property type="entry name" value="CcO_II-like_C"/>
</dbReference>
<name>A0A1W6ZGZ2_9BORD</name>
<dbReference type="GO" id="GO:0042597">
    <property type="term" value="C:periplasmic space"/>
    <property type="evidence" value="ECO:0007669"/>
    <property type="project" value="UniProtKB-SubCell"/>
</dbReference>
<gene>
    <name evidence="12" type="ORF">CAL15_17900</name>
</gene>
<dbReference type="CDD" id="cd04213">
    <property type="entry name" value="CuRO_CcO_Caa3_II"/>
    <property type="match status" value="1"/>
</dbReference>
<dbReference type="PRINTS" id="PR01166">
    <property type="entry name" value="CYCOXIDASEII"/>
</dbReference>
<evidence type="ECO:0000256" key="4">
    <source>
        <dbReference type="ARBA" id="ARBA00022448"/>
    </source>
</evidence>
<dbReference type="SUPFAM" id="SSF49503">
    <property type="entry name" value="Cupredoxins"/>
    <property type="match status" value="1"/>
</dbReference>
<proteinExistence type="inferred from homology"/>
<dbReference type="PANTHER" id="PTHR22888:SF9">
    <property type="entry name" value="CYTOCHROME C OXIDASE SUBUNIT 2"/>
    <property type="match status" value="1"/>
</dbReference>
<keyword evidence="7" id="KW-0186">Copper</keyword>
<evidence type="ECO:0000259" key="11">
    <source>
        <dbReference type="PROSITE" id="PS50857"/>
    </source>
</evidence>
<comment type="catalytic activity">
    <reaction evidence="9">
        <text>4 Fe(II)-[cytochrome c] + O2 + 8 H(+)(in) = 4 Fe(III)-[cytochrome c] + 2 H2O + 4 H(+)(out)</text>
        <dbReference type="Rhea" id="RHEA:11436"/>
        <dbReference type="Rhea" id="RHEA-COMP:10350"/>
        <dbReference type="Rhea" id="RHEA-COMP:14399"/>
        <dbReference type="ChEBI" id="CHEBI:15377"/>
        <dbReference type="ChEBI" id="CHEBI:15378"/>
        <dbReference type="ChEBI" id="CHEBI:15379"/>
        <dbReference type="ChEBI" id="CHEBI:29033"/>
        <dbReference type="ChEBI" id="CHEBI:29034"/>
        <dbReference type="EC" id="7.1.1.9"/>
    </reaction>
</comment>
<dbReference type="OrthoDB" id="9773456at2"/>
<dbReference type="PROSITE" id="PS51257">
    <property type="entry name" value="PROKAR_LIPOPROTEIN"/>
    <property type="match status" value="1"/>
</dbReference>
<dbReference type="Gene3D" id="2.60.40.420">
    <property type="entry name" value="Cupredoxins - blue copper proteins"/>
    <property type="match status" value="1"/>
</dbReference>
<dbReference type="Proteomes" id="UP000194161">
    <property type="component" value="Chromosome"/>
</dbReference>
<comment type="similarity">
    <text evidence="3">Belongs to the cytochrome c oxidase subunit 2 family.</text>
</comment>
<dbReference type="GO" id="GO:0004129">
    <property type="term" value="F:cytochrome-c oxidase activity"/>
    <property type="evidence" value="ECO:0007669"/>
    <property type="project" value="UniProtKB-EC"/>
</dbReference>
<keyword evidence="5" id="KW-0479">Metal-binding</keyword>
<dbReference type="InterPro" id="IPR001505">
    <property type="entry name" value="Copper_CuA"/>
</dbReference>
<dbReference type="GO" id="GO:0042773">
    <property type="term" value="P:ATP synthesis coupled electron transport"/>
    <property type="evidence" value="ECO:0007669"/>
    <property type="project" value="TreeGrafter"/>
</dbReference>
<evidence type="ECO:0000256" key="1">
    <source>
        <dbReference type="ARBA" id="ARBA00004370"/>
    </source>
</evidence>
<dbReference type="InterPro" id="IPR034236">
    <property type="entry name" value="CuRO_CcO_Caa3_II"/>
</dbReference>
<keyword evidence="4" id="KW-0813">Transport</keyword>
<evidence type="ECO:0000256" key="6">
    <source>
        <dbReference type="ARBA" id="ARBA00022982"/>
    </source>
</evidence>
<dbReference type="GO" id="GO:0016020">
    <property type="term" value="C:membrane"/>
    <property type="evidence" value="ECO:0007669"/>
    <property type="project" value="UniProtKB-SubCell"/>
</dbReference>
<dbReference type="InterPro" id="IPR008972">
    <property type="entry name" value="Cupredoxin"/>
</dbReference>
<keyword evidence="13" id="KW-1185">Reference proteome</keyword>
<comment type="subcellular location">
    <subcellularLocation>
        <location evidence="1">Membrane</location>
    </subcellularLocation>
    <subcellularLocation>
        <location evidence="2">Periplasm</location>
    </subcellularLocation>
</comment>
<evidence type="ECO:0000313" key="12">
    <source>
        <dbReference type="EMBL" id="ARP96084.1"/>
    </source>
</evidence>
<evidence type="ECO:0000256" key="9">
    <source>
        <dbReference type="ARBA" id="ARBA00047816"/>
    </source>
</evidence>
<dbReference type="PANTHER" id="PTHR22888">
    <property type="entry name" value="CYTOCHROME C OXIDASE, SUBUNIT II"/>
    <property type="match status" value="1"/>
</dbReference>
<evidence type="ECO:0000256" key="2">
    <source>
        <dbReference type="ARBA" id="ARBA00004418"/>
    </source>
</evidence>
<keyword evidence="10" id="KW-0812">Transmembrane</keyword>
<accession>A0A1W6ZGZ2</accession>
<sequence length="247" mass="26117">MGSSRLRRGWPAGQQVACRAAAAACACVLLAGCQGRLSTLDPAGPDARAVALVWDIMAWSSLAILAVMVMLATLACLRRPSGGEQPPARLFLIGGGLAFPGVVLAALLAYGLKEGDLRAPLARPGVYRVEVIAHQWWWEVKHLDAPDGARYAVNQIHVPAGAPVHVSVTAVDVIHGFWIPRLGGKIDAIPGRVNTIRIQADRPGVYDGVCAEFCGVQHASMFLQLSAHDEADLPSALQALSTTRVTP</sequence>
<evidence type="ECO:0000256" key="10">
    <source>
        <dbReference type="SAM" id="Phobius"/>
    </source>
</evidence>
<dbReference type="EMBL" id="CP021111">
    <property type="protein sequence ID" value="ARP96084.1"/>
    <property type="molecule type" value="Genomic_DNA"/>
</dbReference>
<dbReference type="AlphaFoldDB" id="A0A1W6ZGZ2"/>
<evidence type="ECO:0000256" key="5">
    <source>
        <dbReference type="ARBA" id="ARBA00022723"/>
    </source>
</evidence>
<feature type="transmembrane region" description="Helical" evidence="10">
    <location>
        <begin position="89"/>
        <end position="112"/>
    </location>
</feature>
<protein>
    <recommendedName>
        <fullName evidence="11">Cytochrome oxidase subunit II copper A binding domain-containing protein</fullName>
    </recommendedName>
</protein>
<dbReference type="PROSITE" id="PS00078">
    <property type="entry name" value="COX2"/>
    <property type="match status" value="1"/>
</dbReference>
<evidence type="ECO:0000256" key="7">
    <source>
        <dbReference type="ARBA" id="ARBA00023008"/>
    </source>
</evidence>
<dbReference type="KEGG" id="bgm:CAL15_17900"/>
<dbReference type="InterPro" id="IPR045187">
    <property type="entry name" value="CcO_II"/>
</dbReference>
<evidence type="ECO:0000256" key="8">
    <source>
        <dbReference type="ARBA" id="ARBA00023136"/>
    </source>
</evidence>
<dbReference type="PROSITE" id="PS50857">
    <property type="entry name" value="COX2_CUA"/>
    <property type="match status" value="1"/>
</dbReference>